<feature type="region of interest" description="Disordered" evidence="1">
    <location>
        <begin position="875"/>
        <end position="999"/>
    </location>
</feature>
<feature type="region of interest" description="Disordered" evidence="1">
    <location>
        <begin position="110"/>
        <end position="231"/>
    </location>
</feature>
<evidence type="ECO:0000313" key="3">
    <source>
        <dbReference type="Proteomes" id="UP000223968"/>
    </source>
</evidence>
<dbReference type="Proteomes" id="UP000223968">
    <property type="component" value="Unassembled WGS sequence"/>
</dbReference>
<sequence length="999" mass="106555">MSEVMDEEERLRRMQALQMADLGTARREYISTVDLPNKYSEVKLHQIEAIRASNIKGSVVNQIAEANKAKLDAWSNAWKEIGNDVDMEDLKPMMSGQSHRAQLCDNIRAKGGQEYGYNPDDHPKDAARGGQTPRGAKGHSRGGGVAGSRDRGGVLKTALSPKNTPSPRASGHYGHHVAESSRGQRRFLDPALNPDEDENIFSKRGKLGGVSTRPPFTKVERGSRGRGRAATVKTRRVIDPQANFESMLAGPSDFMAIARLQSAAAATVSPKKAQSAATQSATLSDEPKKKKIFKEQALALEDKGATAEKELEEGEILEEGTESQMDEDSGVTVVDEPQTKGPAVTEQTSSEPKAADPCAIQVVRLPSGKIRSETTDSGKQKIDKGFRSSLPKPLLVPDESILVDILRKSQPASRLASPTTIRHNGPSNSKGVETSILDSTPPAMTMTMPAQLPGSPTRENKGADGVNNVAMKGALDLLIAKLRNELGQVNQIIENSPKPVESTAIGAYLLGRKQQLEKEIEEAIEMESDIIMPLSALTLDDNSTPPQQPEDEASQVAMIDTHAPQEMANSPEIPTNVTKKAQEEPLIPGFAPSNAPSGPASVASQQASFSASYTPPIPTPTSSIFTTSTGDIIGDHLLPGRSLSGAKSDMVTPKMTAGSGSIRPFSTASNTPITEEPLFLPQAAVPVDPNPPINQLQTRATPNIPGNATTRQYLRYPPNLSELPSQPSNAPESVQPKFTFTAGPQQLPSASRQPTEQGGQANHPTTSATAPVQYPIAPSQSQNDAPQQSSEQAKPAEQGFFKFNFPNTSATFHYSGSLFHQQKEQAKPQAPSTKRPTAQRPPSVLSEAAAPKPVSNFNFPVTAATLQYSGALFKNNTQAPNSEAPTGQENRNPSVPNMACGDSNVSMLSAKSNKPLRASGLEDSKWSTPAGVPTAPRPARKKPEAPRPGTEPSVFVENMAKHGVTVSKVMADGPASTGSSARPKQTSSLSSSKWASYMS</sequence>
<keyword evidence="3" id="KW-1185">Reference proteome</keyword>
<proteinExistence type="predicted"/>
<evidence type="ECO:0000313" key="2">
    <source>
        <dbReference type="EMBL" id="PGH16448.1"/>
    </source>
</evidence>
<dbReference type="OrthoDB" id="5372553at2759"/>
<feature type="region of interest" description="Disordered" evidence="1">
    <location>
        <begin position="820"/>
        <end position="846"/>
    </location>
</feature>
<feature type="compositionally biased region" description="Polar residues" evidence="1">
    <location>
        <begin position="722"/>
        <end position="770"/>
    </location>
</feature>
<feature type="region of interest" description="Disordered" evidence="1">
    <location>
        <begin position="414"/>
        <end position="434"/>
    </location>
</feature>
<protein>
    <submittedName>
        <fullName evidence="2">Uncharacterized protein</fullName>
    </submittedName>
</protein>
<dbReference type="AlphaFoldDB" id="A0A2B7Y6E4"/>
<feature type="region of interest" description="Disordered" evidence="1">
    <location>
        <begin position="691"/>
        <end position="771"/>
    </location>
</feature>
<dbReference type="STRING" id="1447875.A0A2B7Y6E4"/>
<organism evidence="2 3">
    <name type="scientific">Helicocarpus griseus UAMH5409</name>
    <dbReference type="NCBI Taxonomy" id="1447875"/>
    <lineage>
        <taxon>Eukaryota</taxon>
        <taxon>Fungi</taxon>
        <taxon>Dikarya</taxon>
        <taxon>Ascomycota</taxon>
        <taxon>Pezizomycotina</taxon>
        <taxon>Eurotiomycetes</taxon>
        <taxon>Eurotiomycetidae</taxon>
        <taxon>Onygenales</taxon>
        <taxon>Ajellomycetaceae</taxon>
        <taxon>Helicocarpus</taxon>
    </lineage>
</organism>
<feature type="compositionally biased region" description="Polar residues" evidence="1">
    <location>
        <begin position="903"/>
        <end position="912"/>
    </location>
</feature>
<dbReference type="EMBL" id="PDNB01000017">
    <property type="protein sequence ID" value="PGH16448.1"/>
    <property type="molecule type" value="Genomic_DNA"/>
</dbReference>
<name>A0A2B7Y6E4_9EURO</name>
<comment type="caution">
    <text evidence="2">The sequence shown here is derived from an EMBL/GenBank/DDBJ whole genome shotgun (WGS) entry which is preliminary data.</text>
</comment>
<gene>
    <name evidence="2" type="ORF">AJ79_01779</name>
</gene>
<feature type="compositionally biased region" description="Polar residues" evidence="1">
    <location>
        <begin position="875"/>
        <end position="895"/>
    </location>
</feature>
<reference evidence="2 3" key="1">
    <citation type="submission" date="2017-10" db="EMBL/GenBank/DDBJ databases">
        <title>Comparative genomics in systemic dimorphic fungi from Ajellomycetaceae.</title>
        <authorList>
            <person name="Munoz J.F."/>
            <person name="Mcewen J.G."/>
            <person name="Clay O.K."/>
            <person name="Cuomo C.A."/>
        </authorList>
    </citation>
    <scope>NUCLEOTIDE SEQUENCE [LARGE SCALE GENOMIC DNA]</scope>
    <source>
        <strain evidence="2 3">UAMH5409</strain>
    </source>
</reference>
<feature type="region of interest" description="Disordered" evidence="1">
    <location>
        <begin position="586"/>
        <end position="615"/>
    </location>
</feature>
<feature type="compositionally biased region" description="Polar residues" evidence="1">
    <location>
        <begin position="976"/>
        <end position="999"/>
    </location>
</feature>
<feature type="compositionally biased region" description="Acidic residues" evidence="1">
    <location>
        <begin position="310"/>
        <end position="329"/>
    </location>
</feature>
<feature type="region of interest" description="Disordered" evidence="1">
    <location>
        <begin position="303"/>
        <end position="355"/>
    </location>
</feature>
<feature type="compositionally biased region" description="Low complexity" evidence="1">
    <location>
        <begin position="600"/>
        <end position="615"/>
    </location>
</feature>
<accession>A0A2B7Y6E4</accession>
<evidence type="ECO:0000256" key="1">
    <source>
        <dbReference type="SAM" id="MobiDB-lite"/>
    </source>
</evidence>
<feature type="compositionally biased region" description="Polar residues" evidence="1">
    <location>
        <begin position="693"/>
        <end position="712"/>
    </location>
</feature>